<name>A0A8S3Y005_PARAO</name>
<dbReference type="InterPro" id="IPR003656">
    <property type="entry name" value="Znf_BED"/>
</dbReference>
<dbReference type="PANTHER" id="PTHR45913:SF19">
    <property type="entry name" value="LOW QUALITY PROTEIN: ZINC FINGER BED DOMAIN-CONTAINING PROTEIN 5-LIKE"/>
    <property type="match status" value="1"/>
</dbReference>
<dbReference type="PROSITE" id="PS50808">
    <property type="entry name" value="ZF_BED"/>
    <property type="match status" value="1"/>
</dbReference>
<dbReference type="Proteomes" id="UP000691718">
    <property type="component" value="Unassembled WGS sequence"/>
</dbReference>
<keyword evidence="8" id="KW-1185">Reference proteome</keyword>
<evidence type="ECO:0000256" key="5">
    <source>
        <dbReference type="SAM" id="MobiDB-lite"/>
    </source>
</evidence>
<evidence type="ECO:0000256" key="3">
    <source>
        <dbReference type="ARBA" id="ARBA00022833"/>
    </source>
</evidence>
<organism evidence="7 8">
    <name type="scientific">Parnassius apollo</name>
    <name type="common">Apollo butterfly</name>
    <name type="synonym">Papilio apollo</name>
    <dbReference type="NCBI Taxonomy" id="110799"/>
    <lineage>
        <taxon>Eukaryota</taxon>
        <taxon>Metazoa</taxon>
        <taxon>Ecdysozoa</taxon>
        <taxon>Arthropoda</taxon>
        <taxon>Hexapoda</taxon>
        <taxon>Insecta</taxon>
        <taxon>Pterygota</taxon>
        <taxon>Neoptera</taxon>
        <taxon>Endopterygota</taxon>
        <taxon>Lepidoptera</taxon>
        <taxon>Glossata</taxon>
        <taxon>Ditrysia</taxon>
        <taxon>Papilionoidea</taxon>
        <taxon>Papilionidae</taxon>
        <taxon>Parnassiinae</taxon>
        <taxon>Parnassini</taxon>
        <taxon>Parnassius</taxon>
        <taxon>Parnassius</taxon>
    </lineage>
</organism>
<dbReference type="AlphaFoldDB" id="A0A8S3Y005"/>
<dbReference type="PANTHER" id="PTHR45913">
    <property type="entry name" value="EPM2A-INTERACTING PROTEIN 1"/>
    <property type="match status" value="1"/>
</dbReference>
<evidence type="ECO:0000313" key="7">
    <source>
        <dbReference type="EMBL" id="CAG5047553.1"/>
    </source>
</evidence>
<feature type="domain" description="BED-type" evidence="6">
    <location>
        <begin position="71"/>
        <end position="127"/>
    </location>
</feature>
<accession>A0A8S3Y005</accession>
<feature type="region of interest" description="Disordered" evidence="5">
    <location>
        <begin position="28"/>
        <end position="48"/>
    </location>
</feature>
<gene>
    <name evidence="7" type="ORF">PAPOLLO_LOCUS23971</name>
</gene>
<dbReference type="GO" id="GO:0003677">
    <property type="term" value="F:DNA binding"/>
    <property type="evidence" value="ECO:0007669"/>
    <property type="project" value="InterPro"/>
</dbReference>
<sequence length="318" mass="35628">MAQNGAPHKWQKYFGFFIRFRAASSGTENISENVPGSSGLLNTQDPSAGQNIQHTITKRVATQEKTSSKKRRYDESYLSFGFVPVGMTENSDGQCVICNKIISNSSLVPAKLKRHLDTNHPELKDKSVSFFERHKEVRRTGAADIQKLVKTDNENATEASFLLSYKIARAGKPHTIAEDLIKPCMTEIVTCVLGEEAAKKVSAVQCSNNVISDRIHKISDHIQDELISRLKTSEMFAMQLDESTDVVGLSILLVFVRYPFGGSIEEDLFLCTPLETNTTEEEIFKVIDSYMTKYHIDWNKCIDVCSDGAAAMVFFFFL</sequence>
<reference evidence="7" key="1">
    <citation type="submission" date="2021-04" db="EMBL/GenBank/DDBJ databases">
        <authorList>
            <person name="Tunstrom K."/>
        </authorList>
    </citation>
    <scope>NUCLEOTIDE SEQUENCE</scope>
</reference>
<comment type="caution">
    <text evidence="7">The sequence shown here is derived from an EMBL/GenBank/DDBJ whole genome shotgun (WGS) entry which is preliminary data.</text>
</comment>
<evidence type="ECO:0000256" key="1">
    <source>
        <dbReference type="ARBA" id="ARBA00022723"/>
    </source>
</evidence>
<protein>
    <submittedName>
        <fullName evidence="7">(apollo) hypothetical protein</fullName>
    </submittedName>
</protein>
<evidence type="ECO:0000256" key="2">
    <source>
        <dbReference type="ARBA" id="ARBA00022771"/>
    </source>
</evidence>
<dbReference type="OrthoDB" id="1101576at2759"/>
<dbReference type="GO" id="GO:0008270">
    <property type="term" value="F:zinc ion binding"/>
    <property type="evidence" value="ECO:0007669"/>
    <property type="project" value="UniProtKB-KW"/>
</dbReference>
<evidence type="ECO:0000259" key="6">
    <source>
        <dbReference type="PROSITE" id="PS50808"/>
    </source>
</evidence>
<dbReference type="EMBL" id="CAJQZP010001449">
    <property type="protein sequence ID" value="CAG5047553.1"/>
    <property type="molecule type" value="Genomic_DNA"/>
</dbReference>
<keyword evidence="1" id="KW-0479">Metal-binding</keyword>
<keyword evidence="3" id="KW-0862">Zinc</keyword>
<evidence type="ECO:0000256" key="4">
    <source>
        <dbReference type="PROSITE-ProRule" id="PRU00027"/>
    </source>
</evidence>
<evidence type="ECO:0000313" key="8">
    <source>
        <dbReference type="Proteomes" id="UP000691718"/>
    </source>
</evidence>
<keyword evidence="2 4" id="KW-0863">Zinc-finger</keyword>
<proteinExistence type="predicted"/>